<dbReference type="InterPro" id="IPR055414">
    <property type="entry name" value="LRR_R13L4/SHOC2-like"/>
</dbReference>
<dbReference type="InterPro" id="IPR044974">
    <property type="entry name" value="Disease_R_plants"/>
</dbReference>
<reference evidence="10 11" key="1">
    <citation type="journal article" date="2013" name="Proc. Natl. Acad. Sci. U.S.A.">
        <title>Fine-scale variation in meiotic recombination in Mimulus inferred from population shotgun sequencing.</title>
        <authorList>
            <person name="Hellsten U."/>
            <person name="Wright K.M."/>
            <person name="Jenkins J."/>
            <person name="Shu S."/>
            <person name="Yuan Y."/>
            <person name="Wessler S.R."/>
            <person name="Schmutz J."/>
            <person name="Willis J.H."/>
            <person name="Rokhsar D.S."/>
        </authorList>
    </citation>
    <scope>NUCLEOTIDE SEQUENCE [LARGE SCALE GENOMIC DNA]</scope>
    <source>
        <strain evidence="11">cv. DUN x IM62</strain>
    </source>
</reference>
<dbReference type="PRINTS" id="PR00364">
    <property type="entry name" value="DISEASERSIST"/>
</dbReference>
<dbReference type="InterPro" id="IPR027417">
    <property type="entry name" value="P-loop_NTPase"/>
</dbReference>
<evidence type="ECO:0000256" key="6">
    <source>
        <dbReference type="ARBA" id="ARBA00022840"/>
    </source>
</evidence>
<evidence type="ECO:0000259" key="8">
    <source>
        <dbReference type="Pfam" id="PF23559"/>
    </source>
</evidence>
<keyword evidence="3" id="KW-0677">Repeat</keyword>
<keyword evidence="5" id="KW-0611">Plant defense</keyword>
<dbReference type="EMBL" id="KI630234">
    <property type="protein sequence ID" value="EYU43752.1"/>
    <property type="molecule type" value="Genomic_DNA"/>
</dbReference>
<dbReference type="GO" id="GO:0051707">
    <property type="term" value="P:response to other organism"/>
    <property type="evidence" value="ECO:0007669"/>
    <property type="project" value="UniProtKB-ARBA"/>
</dbReference>
<dbReference type="InterPro" id="IPR032675">
    <property type="entry name" value="LRR_dom_sf"/>
</dbReference>
<sequence length="950" mass="108560">MASPRQTREETLTDFENSFRDLIHTFRKQVDAELKYVRKARSLRWPWAAAPAATYKHLQLIRRESFSGDSSNLESLLQQLKDRSVGLLHLVEEANHELRKLLLIELPYEIDDFIDVIIWKGSVKKSGAFKVTSLGYGRARWRRLELEIQSVLERLAQHDVASPHSPKAVSPSRTTVLMEEDNKFLVPDQKEVIKRRLLLSDSSSSSSSSSSGPPIVVVWGPGGMGKTSLVKKLYNEDIEIRRQFVCFAWVEMPEDFQAGNVMQSILEQLVPSMSKKRVAEMSVVELIGELHNVQKQKKCLIVLSGVQRKENWGMLTVAFPTAEHCTQSKILLTTDQRDFAQEIGEAHHIKPLHEKESWELFMSKTEIIFDENTKKTMMNIVSLCKGSRLAIAILTGYFNSIDISLSDWDSQFADDLKSHLREEENDLEQIVRDVVDFSYSKLSHEIQDCFLYLGHFPVEREIQVDDLYIMWIDEGLISPQSDEDPMQVAQRYLEELFQKNLVQAVDEEEEDGRRSKSCKLHPLVREFCIVEAEKEELYKVIPSRGNRVGSVRSLVRRLSINTKSYEDGSSSRECAKASPRLRSLFVFGTFEPQPDIGELELLRVLEFNGVDFRGWDLPKGIGGELICLRYLSFKRCYLEKLPASIGELTHLKTLDLRVEAGCVVSIPNVLWKLRELKRLYLPARFECVVVVDDKIGSGRLSLRGLKDLEVLVNFNTLVCDALDLGVMKKLQHVGAIVEENHKHLEIILEFAKVVFTALRYFSIDVVNFNCFHEEKRSVLAKLLDSRRVSSLRLEGYIKKLPVHHMRSIQNLTEIVLSGAELEDDPMPVFGEIPNLRSLTLSNDACVRKKMDCLETGFSQLRTLKLKNLRNLEVWDVEEGTMPQLMSLSVNNCGKLTMLPVGLKYLNALRELKVVSMPKEFEKRVQVVEGIEGEDVCKVNHVLRIVIVSST</sequence>
<evidence type="ECO:0000256" key="5">
    <source>
        <dbReference type="ARBA" id="ARBA00022821"/>
    </source>
</evidence>
<evidence type="ECO:0000256" key="1">
    <source>
        <dbReference type="ARBA" id="ARBA00008894"/>
    </source>
</evidence>
<dbReference type="InterPro" id="IPR058922">
    <property type="entry name" value="WHD_DRP"/>
</dbReference>
<evidence type="ECO:0000256" key="3">
    <source>
        <dbReference type="ARBA" id="ARBA00022737"/>
    </source>
</evidence>
<keyword evidence="4" id="KW-0547">Nucleotide-binding</keyword>
<evidence type="ECO:0000256" key="4">
    <source>
        <dbReference type="ARBA" id="ARBA00022741"/>
    </source>
</evidence>
<comment type="similarity">
    <text evidence="1">Belongs to the disease resistance NB-LRR family.</text>
</comment>
<gene>
    <name evidence="10" type="ORF">MIMGU_mgv1a025517mg</name>
</gene>
<dbReference type="SUPFAM" id="SSF52058">
    <property type="entry name" value="L domain-like"/>
    <property type="match status" value="1"/>
</dbReference>
<feature type="domain" description="Disease resistance protein winged helix" evidence="8">
    <location>
        <begin position="456"/>
        <end position="527"/>
    </location>
</feature>
<dbReference type="eggNOG" id="KOG4658">
    <property type="taxonomic scope" value="Eukaryota"/>
</dbReference>
<feature type="domain" description="NB-ARC" evidence="7">
    <location>
        <begin position="211"/>
        <end position="364"/>
    </location>
</feature>
<dbReference type="FunFam" id="1.10.10.10:FF:000322">
    <property type="entry name" value="Probable disease resistance protein At1g63360"/>
    <property type="match status" value="1"/>
</dbReference>
<dbReference type="InterPro" id="IPR036388">
    <property type="entry name" value="WH-like_DNA-bd_sf"/>
</dbReference>
<evidence type="ECO:0000313" key="10">
    <source>
        <dbReference type="EMBL" id="EYU43752.1"/>
    </source>
</evidence>
<dbReference type="Pfam" id="PF23598">
    <property type="entry name" value="LRR_14"/>
    <property type="match status" value="1"/>
</dbReference>
<dbReference type="OMA" id="GHINELP"/>
<dbReference type="Proteomes" id="UP000030748">
    <property type="component" value="Unassembled WGS sequence"/>
</dbReference>
<evidence type="ECO:0000259" key="9">
    <source>
        <dbReference type="Pfam" id="PF23598"/>
    </source>
</evidence>
<dbReference type="AlphaFoldDB" id="A0A022RT97"/>
<dbReference type="OrthoDB" id="598235at2759"/>
<dbReference type="GO" id="GO:0043531">
    <property type="term" value="F:ADP binding"/>
    <property type="evidence" value="ECO:0007669"/>
    <property type="project" value="InterPro"/>
</dbReference>
<proteinExistence type="inferred from homology"/>
<organism evidence="10 11">
    <name type="scientific">Erythranthe guttata</name>
    <name type="common">Yellow monkey flower</name>
    <name type="synonym">Mimulus guttatus</name>
    <dbReference type="NCBI Taxonomy" id="4155"/>
    <lineage>
        <taxon>Eukaryota</taxon>
        <taxon>Viridiplantae</taxon>
        <taxon>Streptophyta</taxon>
        <taxon>Embryophyta</taxon>
        <taxon>Tracheophyta</taxon>
        <taxon>Spermatophyta</taxon>
        <taxon>Magnoliopsida</taxon>
        <taxon>eudicotyledons</taxon>
        <taxon>Gunneridae</taxon>
        <taxon>Pentapetalae</taxon>
        <taxon>asterids</taxon>
        <taxon>lamiids</taxon>
        <taxon>Lamiales</taxon>
        <taxon>Phrymaceae</taxon>
        <taxon>Erythranthe</taxon>
    </lineage>
</organism>
<dbReference type="Pfam" id="PF23559">
    <property type="entry name" value="WHD_DRP"/>
    <property type="match status" value="1"/>
</dbReference>
<name>A0A022RT97_ERYGU</name>
<dbReference type="KEGG" id="egt:105950552"/>
<dbReference type="SUPFAM" id="SSF52540">
    <property type="entry name" value="P-loop containing nucleoside triphosphate hydrolases"/>
    <property type="match status" value="1"/>
</dbReference>
<dbReference type="PANTHER" id="PTHR23155:SF1185">
    <property type="entry name" value="DISEASE RESISTANCE RPP8-LIKE PROTEIN 3-RELATED"/>
    <property type="match status" value="1"/>
</dbReference>
<evidence type="ECO:0000313" key="11">
    <source>
        <dbReference type="Proteomes" id="UP000030748"/>
    </source>
</evidence>
<dbReference type="PANTHER" id="PTHR23155">
    <property type="entry name" value="DISEASE RESISTANCE PROTEIN RP"/>
    <property type="match status" value="1"/>
</dbReference>
<evidence type="ECO:0000259" key="7">
    <source>
        <dbReference type="Pfam" id="PF00931"/>
    </source>
</evidence>
<evidence type="ECO:0000256" key="2">
    <source>
        <dbReference type="ARBA" id="ARBA00022614"/>
    </source>
</evidence>
<keyword evidence="6" id="KW-0067">ATP-binding</keyword>
<dbReference type="Gene3D" id="3.80.10.10">
    <property type="entry name" value="Ribonuclease Inhibitor"/>
    <property type="match status" value="1"/>
</dbReference>
<feature type="domain" description="Disease resistance R13L4/SHOC-2-like LRR" evidence="9">
    <location>
        <begin position="581"/>
        <end position="923"/>
    </location>
</feature>
<dbReference type="Gene3D" id="3.40.50.300">
    <property type="entry name" value="P-loop containing nucleotide triphosphate hydrolases"/>
    <property type="match status" value="1"/>
</dbReference>
<protein>
    <submittedName>
        <fullName evidence="10">Uncharacterized protein</fullName>
    </submittedName>
</protein>
<keyword evidence="2" id="KW-0433">Leucine-rich repeat</keyword>
<keyword evidence="11" id="KW-1185">Reference proteome</keyword>
<dbReference type="Pfam" id="PF00931">
    <property type="entry name" value="NB-ARC"/>
    <property type="match status" value="1"/>
</dbReference>
<dbReference type="GO" id="GO:0005524">
    <property type="term" value="F:ATP binding"/>
    <property type="evidence" value="ECO:0007669"/>
    <property type="project" value="UniProtKB-KW"/>
</dbReference>
<accession>A0A022RT97</accession>
<dbReference type="Gene3D" id="1.10.10.10">
    <property type="entry name" value="Winged helix-like DNA-binding domain superfamily/Winged helix DNA-binding domain"/>
    <property type="match status" value="1"/>
</dbReference>
<dbReference type="InterPro" id="IPR002182">
    <property type="entry name" value="NB-ARC"/>
</dbReference>
<dbReference type="GO" id="GO:0006952">
    <property type="term" value="P:defense response"/>
    <property type="evidence" value="ECO:0007669"/>
    <property type="project" value="UniProtKB-KW"/>
</dbReference>